<gene>
    <name evidence="6" type="ORF">G7Y82_04360</name>
</gene>
<accession>A0A969W7X0</accession>
<evidence type="ECO:0000256" key="3">
    <source>
        <dbReference type="ARBA" id="ARBA00022296"/>
    </source>
</evidence>
<dbReference type="AlphaFoldDB" id="A0A969W7X0"/>
<evidence type="ECO:0000256" key="4">
    <source>
        <dbReference type="ARBA" id="ARBA00022490"/>
    </source>
</evidence>
<evidence type="ECO:0000256" key="5">
    <source>
        <dbReference type="ARBA" id="ARBA00023172"/>
    </source>
</evidence>
<dbReference type="NCBIfam" id="NF001464">
    <property type="entry name" value="PRK00321.1-5"/>
    <property type="match status" value="1"/>
</dbReference>
<reference evidence="6" key="1">
    <citation type="submission" date="2020-03" db="EMBL/GenBank/DDBJ databases">
        <title>Solimonas marina sp. nov., isolated from deep seawater of the Pacific Ocean.</title>
        <authorList>
            <person name="Liu X."/>
            <person name="Lai Q."/>
            <person name="Sun F."/>
            <person name="Gai Y."/>
            <person name="Li G."/>
            <person name="Shao Z."/>
        </authorList>
    </citation>
    <scope>NUCLEOTIDE SEQUENCE</scope>
    <source>
        <strain evidence="6">C16B3</strain>
    </source>
</reference>
<dbReference type="GO" id="GO:0003690">
    <property type="term" value="F:double-stranded DNA binding"/>
    <property type="evidence" value="ECO:0007669"/>
    <property type="project" value="TreeGrafter"/>
</dbReference>
<keyword evidence="7" id="KW-1185">Reference proteome</keyword>
<dbReference type="GO" id="GO:0043590">
    <property type="term" value="C:bacterial nucleoid"/>
    <property type="evidence" value="ECO:0007669"/>
    <property type="project" value="TreeGrafter"/>
</dbReference>
<dbReference type="NCBIfam" id="NF001463">
    <property type="entry name" value="PRK00321.1-4"/>
    <property type="match status" value="1"/>
</dbReference>
<name>A0A969W7X0_9GAMM</name>
<dbReference type="GO" id="GO:0000018">
    <property type="term" value="P:regulation of DNA recombination"/>
    <property type="evidence" value="ECO:0007669"/>
    <property type="project" value="TreeGrafter"/>
</dbReference>
<dbReference type="Proteomes" id="UP000653472">
    <property type="component" value="Unassembled WGS sequence"/>
</dbReference>
<evidence type="ECO:0000313" key="6">
    <source>
        <dbReference type="EMBL" id="NKF21539.1"/>
    </source>
</evidence>
<evidence type="ECO:0000256" key="1">
    <source>
        <dbReference type="ARBA" id="ARBA00004453"/>
    </source>
</evidence>
<keyword evidence="4" id="KW-0963">Cytoplasm</keyword>
<comment type="subcellular location">
    <subcellularLocation>
        <location evidence="1">Cytoplasm</location>
        <location evidence="1">Nucleoid</location>
    </subcellularLocation>
</comment>
<dbReference type="PANTHER" id="PTHR38103">
    <property type="entry name" value="RECOMBINATION-ASSOCIATED PROTEIN RDGC"/>
    <property type="match status" value="1"/>
</dbReference>
<comment type="similarity">
    <text evidence="2">Belongs to the RdgC family.</text>
</comment>
<protein>
    <recommendedName>
        <fullName evidence="3">Recombination-associated protein RdgC</fullName>
    </recommendedName>
</protein>
<keyword evidence="5" id="KW-0233">DNA recombination</keyword>
<evidence type="ECO:0000313" key="7">
    <source>
        <dbReference type="Proteomes" id="UP000653472"/>
    </source>
</evidence>
<proteinExistence type="inferred from homology"/>
<dbReference type="InterPro" id="IPR007476">
    <property type="entry name" value="RdgC"/>
</dbReference>
<comment type="caution">
    <text evidence="6">The sequence shown here is derived from an EMBL/GenBank/DDBJ whole genome shotgun (WGS) entry which is preliminary data.</text>
</comment>
<dbReference type="Pfam" id="PF04381">
    <property type="entry name" value="RdgC"/>
    <property type="match status" value="1"/>
</dbReference>
<dbReference type="RefSeq" id="WP_168146798.1">
    <property type="nucleotide sequence ID" value="NZ_JAAVXB010000002.1"/>
</dbReference>
<dbReference type="EMBL" id="JAAVXB010000002">
    <property type="protein sequence ID" value="NKF21539.1"/>
    <property type="molecule type" value="Genomic_DNA"/>
</dbReference>
<dbReference type="PANTHER" id="PTHR38103:SF1">
    <property type="entry name" value="RECOMBINATION-ASSOCIATED PROTEIN RDGC"/>
    <property type="match status" value="1"/>
</dbReference>
<dbReference type="GO" id="GO:0006310">
    <property type="term" value="P:DNA recombination"/>
    <property type="evidence" value="ECO:0007669"/>
    <property type="project" value="UniProtKB-KW"/>
</dbReference>
<organism evidence="6 7">
    <name type="scientific">Solimonas marina</name>
    <dbReference type="NCBI Taxonomy" id="2714601"/>
    <lineage>
        <taxon>Bacteria</taxon>
        <taxon>Pseudomonadati</taxon>
        <taxon>Pseudomonadota</taxon>
        <taxon>Gammaproteobacteria</taxon>
        <taxon>Nevskiales</taxon>
        <taxon>Nevskiaceae</taxon>
        <taxon>Solimonas</taxon>
    </lineage>
</organism>
<sequence length="295" mass="32832">MFFRNLQTYRIAGPWTLTPAELEAKLSQHPLLPCMGLNPQSRGWVPSAAGPQLVYGQEQQMLIALGVEQKLLPSSVVKQTVDERAAELEQRQGFKPGRKQLRDLKEQVVAELIPRALPKRRYTRAIIDPVSERIIVDSSSPARAEELLEVLRDAVDGLSLELPELSQSPGAAMTAWLASGEAPGAFALDQECELRGNDQTKPTVRYLRHSLATEEICKHISEGKLATRVGLRWNDRVSFVLTDKFEVKKLKFEDIEQAREDTAAQSPEEQFDAEFALFNGECRALLSAITKALGA</sequence>
<evidence type="ECO:0000256" key="2">
    <source>
        <dbReference type="ARBA" id="ARBA00008657"/>
    </source>
</evidence>